<protein>
    <submittedName>
        <fullName evidence="1">Uncharacterized protein</fullName>
    </submittedName>
</protein>
<accession>A0A7R8ZQ18</accession>
<sequence length="369" mass="40711">MFRALLSVFLSGLLIQQGAATDTELTAFEDVVSDLLLGQHLDLVFNSEECGVDLVRNYDEVKAALVGGKHVNRVINYEQCEGEPLSGIPKRIIGSNDELTYIMKPGDNGEHAEFMDQEYAKTDQMDVFAQTTILDTAGNIQTIIELWNLQTWQVDLESTMVSSPATSWKSSLIPSTVSKFPEEVRGLTVFTSRTSSNGKSAQSSIQFTTNHFRNDEQPVLEFEQFDIFSDGNMYMSYAELAEAVELGYHMTTVIDVSQCESNLVGDTALYLGMSFYELFETMDKSNATKVLTEHRHVVNLGESIGVMSIPGTFQEGGTVTWDVAVLVPNGQGGLMNLYEGTTVTCDLSGAKQPYSKTSGVIDRSWWITG</sequence>
<name>A0A7R8ZQ18_9CRUS</name>
<gene>
    <name evidence="1" type="ORF">CTOB1V02_LOCUS9992</name>
</gene>
<reference evidence="1" key="1">
    <citation type="submission" date="2020-11" db="EMBL/GenBank/DDBJ databases">
        <authorList>
            <person name="Tran Van P."/>
        </authorList>
    </citation>
    <scope>NUCLEOTIDE SEQUENCE</scope>
</reference>
<proteinExistence type="predicted"/>
<organism evidence="1">
    <name type="scientific">Cyprideis torosa</name>
    <dbReference type="NCBI Taxonomy" id="163714"/>
    <lineage>
        <taxon>Eukaryota</taxon>
        <taxon>Metazoa</taxon>
        <taxon>Ecdysozoa</taxon>
        <taxon>Arthropoda</taxon>
        <taxon>Crustacea</taxon>
        <taxon>Oligostraca</taxon>
        <taxon>Ostracoda</taxon>
        <taxon>Podocopa</taxon>
        <taxon>Podocopida</taxon>
        <taxon>Cytherocopina</taxon>
        <taxon>Cytheroidea</taxon>
        <taxon>Cytherideidae</taxon>
        <taxon>Cyprideis</taxon>
    </lineage>
</organism>
<evidence type="ECO:0000313" key="1">
    <source>
        <dbReference type="EMBL" id="CAD7232151.1"/>
    </source>
</evidence>
<dbReference type="AlphaFoldDB" id="A0A7R8ZQ18"/>
<dbReference type="EMBL" id="OB664302">
    <property type="protein sequence ID" value="CAD7232151.1"/>
    <property type="molecule type" value="Genomic_DNA"/>
</dbReference>